<gene>
    <name evidence="1" type="ORF">EVOR1521_LOCUS10066</name>
</gene>
<protein>
    <submittedName>
        <fullName evidence="1">Uncharacterized protein</fullName>
    </submittedName>
</protein>
<evidence type="ECO:0000313" key="1">
    <source>
        <dbReference type="EMBL" id="CAJ1382754.1"/>
    </source>
</evidence>
<evidence type="ECO:0000313" key="2">
    <source>
        <dbReference type="Proteomes" id="UP001178507"/>
    </source>
</evidence>
<reference evidence="1" key="1">
    <citation type="submission" date="2023-08" db="EMBL/GenBank/DDBJ databases">
        <authorList>
            <person name="Chen Y."/>
            <person name="Shah S."/>
            <person name="Dougan E. K."/>
            <person name="Thang M."/>
            <person name="Chan C."/>
        </authorList>
    </citation>
    <scope>NUCLEOTIDE SEQUENCE</scope>
</reference>
<dbReference type="EMBL" id="CAUJNA010000942">
    <property type="protein sequence ID" value="CAJ1382754.1"/>
    <property type="molecule type" value="Genomic_DNA"/>
</dbReference>
<dbReference type="Proteomes" id="UP001178507">
    <property type="component" value="Unassembled WGS sequence"/>
</dbReference>
<organism evidence="1 2">
    <name type="scientific">Effrenium voratum</name>
    <dbReference type="NCBI Taxonomy" id="2562239"/>
    <lineage>
        <taxon>Eukaryota</taxon>
        <taxon>Sar</taxon>
        <taxon>Alveolata</taxon>
        <taxon>Dinophyceae</taxon>
        <taxon>Suessiales</taxon>
        <taxon>Symbiodiniaceae</taxon>
        <taxon>Effrenium</taxon>
    </lineage>
</organism>
<sequence length="67" mass="7612">DEQQQHENTKKQLLRWGRKAQEAEAKYQNQVAALVKPPRFVGQESILAVVVQSQAIAQNANRGLRED</sequence>
<comment type="caution">
    <text evidence="1">The sequence shown here is derived from an EMBL/GenBank/DDBJ whole genome shotgun (WGS) entry which is preliminary data.</text>
</comment>
<keyword evidence="2" id="KW-1185">Reference proteome</keyword>
<proteinExistence type="predicted"/>
<feature type="non-terminal residue" evidence="1">
    <location>
        <position position="1"/>
    </location>
</feature>
<dbReference type="AlphaFoldDB" id="A0AA36MWA0"/>
<name>A0AA36MWA0_9DINO</name>
<feature type="non-terminal residue" evidence="1">
    <location>
        <position position="67"/>
    </location>
</feature>
<accession>A0AA36MWA0</accession>